<dbReference type="EMBL" id="SNYC01000003">
    <property type="protein sequence ID" value="TDQ11419.1"/>
    <property type="molecule type" value="Genomic_DNA"/>
</dbReference>
<evidence type="ECO:0000313" key="1">
    <source>
        <dbReference type="EMBL" id="TDQ11419.1"/>
    </source>
</evidence>
<gene>
    <name evidence="1" type="ORF">ATK78_0541</name>
</gene>
<accession>A0A4R6T077</accession>
<comment type="caution">
    <text evidence="1">The sequence shown here is derived from an EMBL/GenBank/DDBJ whole genome shotgun (WGS) entry which is preliminary data.</text>
</comment>
<evidence type="ECO:0000313" key="2">
    <source>
        <dbReference type="Proteomes" id="UP000295620"/>
    </source>
</evidence>
<name>A0A4R6T077_9SPHI</name>
<reference evidence="1 2" key="1">
    <citation type="submission" date="2019-03" db="EMBL/GenBank/DDBJ databases">
        <title>Genomic Encyclopedia of Archaeal and Bacterial Type Strains, Phase II (KMG-II): from individual species to whole genera.</title>
        <authorList>
            <person name="Goeker M."/>
        </authorList>
    </citation>
    <scope>NUCLEOTIDE SEQUENCE [LARGE SCALE GENOMIC DNA]</scope>
    <source>
        <strain evidence="1 2">DSM 19035</strain>
    </source>
</reference>
<organism evidence="1 2">
    <name type="scientific">Pedobacter metabolipauper</name>
    <dbReference type="NCBI Taxonomy" id="425513"/>
    <lineage>
        <taxon>Bacteria</taxon>
        <taxon>Pseudomonadati</taxon>
        <taxon>Bacteroidota</taxon>
        <taxon>Sphingobacteriia</taxon>
        <taxon>Sphingobacteriales</taxon>
        <taxon>Sphingobacteriaceae</taxon>
        <taxon>Pedobacter</taxon>
    </lineage>
</organism>
<sequence>MEKDFELFKKGCSWFNHSNDPIEFSTPEIRYSNDFIQTFPVLHLLVSSARTLDLTLNAKKEVINYRLFSWTNNAGQNSGWLCRFDPGMPGFNILPEHLLLINHIGGIEESYSEVDKDEELLTLNMDSIFIGSNCYQDMRYADYYKEVTAEEGATALHTADFIGFATEVNGNETFYDLNTKAVYLYATDHCFDNIQVVGGQPEYTFYTINGVNDFIDYVEMLASQWISYNSIKL</sequence>
<dbReference type="RefSeq" id="WP_133574495.1">
    <property type="nucleotide sequence ID" value="NZ_SNYC01000003.1"/>
</dbReference>
<dbReference type="OrthoDB" id="3354031at2"/>
<dbReference type="Proteomes" id="UP000295620">
    <property type="component" value="Unassembled WGS sequence"/>
</dbReference>
<keyword evidence="2" id="KW-1185">Reference proteome</keyword>
<dbReference type="AlphaFoldDB" id="A0A4R6T077"/>
<protein>
    <submittedName>
        <fullName evidence="1">Uncharacterized protein</fullName>
    </submittedName>
</protein>
<proteinExistence type="predicted"/>